<dbReference type="VEuPathDB" id="ToxoDB:EPH_0055120"/>
<evidence type="ECO:0008006" key="6">
    <source>
        <dbReference type="Google" id="ProtNLM"/>
    </source>
</evidence>
<sequence>MFGISLRKALLFCAASAVLACSWHKCSAATAGETALPSRIQNGAQGQRSVAAAAEKPQEYVPGPSGFLEGKNPASQVAALNSGRHVESPAVLGSPGGQVEATQSPFSSDNPNSFTQLQHSGAAPAASPTEKEQRNVQADSRRRLEGPLSKMMDSLKLLSQHTSGGISPPRRLQLLAGISQLTQLPQLSTLPNLLGGGLSARDKDQLETFSRRVATSRERLYKDLLFTTGAKQHGLDEFAMKQLVAKVGLENLSSGNAPSSSQLSHQEFRVLDAARRSHFSVERIIAAYEREVAQHARTLRNALETNMNNPSIRAKVSSIASENLFKRPRDVSVRRLQDSSPNRNLAALLQGTGLLGTAGSLIRSMDPLSLSQSLSAGLGGLGLQHLHLPNIGGLGLRQDSTSQTMLPITDLGGLQQALQSVFPLPQQVTALSGPLRSFQQGVETATDGAIGAFLSREGLLPFLSVDKAKELLGGLIGGVAIGPNGLKGWQDLELSPVSVNGLAAVMPFDTFLNKFAALAHEVDSDVGVMKREARKRLGAGGVSILPDQLSEVDSILDRLVLGTLRAPVRRLQQTERTEVGSDLPSQLQVLDQHVAPGSPPFPQKPSPILQRPTMPTQQALGPPMEPAHPPQQTPLSGQAVKPDLAFPSHQPVPTLERPTPKPEQAPKPEQVAPKPEQVAPKPEQVAPKPEQVAPKPEQPTPKPEQPTPKPEQPTPKPEQPTPKPEQPTPKPEQPTPRPEQPIPKPELPAPEDNVPAGQAPEDSEQQQGQQEDNSAALDSLLGSLLGDEPEVLDSEEEMNAALQRVELLADAVTVLLKEYEKAVEHLQDLLDDQLDAAEEIREELEDQVREMKDQVRTSLKPKQQGAAAAAAEVARAYDEAMEGFKASLEALLEEPQINQPVSPAMQEDLAALAARIQGTAEEKLPSLATVH</sequence>
<feature type="region of interest" description="Disordered" evidence="2">
    <location>
        <begin position="47"/>
        <end position="72"/>
    </location>
</feature>
<feature type="compositionally biased region" description="Acidic residues" evidence="2">
    <location>
        <begin position="787"/>
        <end position="797"/>
    </location>
</feature>
<keyword evidence="1" id="KW-0175">Coiled coil</keyword>
<dbReference type="AlphaFoldDB" id="U6H0H3"/>
<name>U6H0H3_9EIME</name>
<feature type="compositionally biased region" description="Pro residues" evidence="2">
    <location>
        <begin position="623"/>
        <end position="632"/>
    </location>
</feature>
<dbReference type="PRINTS" id="PR01217">
    <property type="entry name" value="PRICHEXTENSN"/>
</dbReference>
<evidence type="ECO:0000256" key="1">
    <source>
        <dbReference type="SAM" id="Coils"/>
    </source>
</evidence>
<organism evidence="4 5">
    <name type="scientific">Eimeria praecox</name>
    <dbReference type="NCBI Taxonomy" id="51316"/>
    <lineage>
        <taxon>Eukaryota</taxon>
        <taxon>Sar</taxon>
        <taxon>Alveolata</taxon>
        <taxon>Apicomplexa</taxon>
        <taxon>Conoidasida</taxon>
        <taxon>Coccidia</taxon>
        <taxon>Eucoccidiorida</taxon>
        <taxon>Eimeriorina</taxon>
        <taxon>Eimeriidae</taxon>
        <taxon>Eimeria</taxon>
    </lineage>
</organism>
<dbReference type="EMBL" id="HG693732">
    <property type="protein sequence ID" value="CDI85372.1"/>
    <property type="molecule type" value="Genomic_DNA"/>
</dbReference>
<accession>U6H0H3</accession>
<gene>
    <name evidence="4" type="ORF">EPH_0055120</name>
</gene>
<feature type="coiled-coil region" evidence="1">
    <location>
        <begin position="816"/>
        <end position="894"/>
    </location>
</feature>
<feature type="region of interest" description="Disordered" evidence="2">
    <location>
        <begin position="592"/>
        <end position="797"/>
    </location>
</feature>
<dbReference type="OrthoDB" id="346542at2759"/>
<feature type="signal peptide" evidence="3">
    <location>
        <begin position="1"/>
        <end position="28"/>
    </location>
</feature>
<dbReference type="PROSITE" id="PS51257">
    <property type="entry name" value="PROKAR_LIPOPROTEIN"/>
    <property type="match status" value="1"/>
</dbReference>
<feature type="compositionally biased region" description="Polar residues" evidence="2">
    <location>
        <begin position="100"/>
        <end position="119"/>
    </location>
</feature>
<feature type="compositionally biased region" description="Basic and acidic residues" evidence="2">
    <location>
        <begin position="129"/>
        <end position="145"/>
    </location>
</feature>
<protein>
    <recommendedName>
        <fullName evidence="6">Transmembrane protein</fullName>
    </recommendedName>
</protein>
<keyword evidence="3" id="KW-0732">Signal</keyword>
<keyword evidence="5" id="KW-1185">Reference proteome</keyword>
<feature type="compositionally biased region" description="Low complexity" evidence="2">
    <location>
        <begin position="765"/>
        <end position="786"/>
    </location>
</feature>
<evidence type="ECO:0000313" key="4">
    <source>
        <dbReference type="EMBL" id="CDI85372.1"/>
    </source>
</evidence>
<dbReference type="Proteomes" id="UP000018201">
    <property type="component" value="Unassembled WGS sequence"/>
</dbReference>
<reference evidence="4" key="2">
    <citation type="submission" date="2013-10" db="EMBL/GenBank/DDBJ databases">
        <authorList>
            <person name="Aslett M."/>
        </authorList>
    </citation>
    <scope>NUCLEOTIDE SEQUENCE [LARGE SCALE GENOMIC DNA]</scope>
    <source>
        <strain evidence="4">Houghton</strain>
    </source>
</reference>
<proteinExistence type="predicted"/>
<feature type="region of interest" description="Disordered" evidence="2">
    <location>
        <begin position="87"/>
        <end position="149"/>
    </location>
</feature>
<reference evidence="4" key="1">
    <citation type="submission" date="2013-10" db="EMBL/GenBank/DDBJ databases">
        <title>Genomic analysis of the causative agents of coccidiosis in chickens.</title>
        <authorList>
            <person name="Reid A.J."/>
            <person name="Blake D."/>
            <person name="Billington K."/>
            <person name="Browne H."/>
            <person name="Dunn M."/>
            <person name="Hung S."/>
            <person name="Kawahara F."/>
            <person name="Miranda-Saavedra D."/>
            <person name="Mourier T."/>
            <person name="Nagra H."/>
            <person name="Otto T.D."/>
            <person name="Rawlings N."/>
            <person name="Sanchez A."/>
            <person name="Sanders M."/>
            <person name="Subramaniam C."/>
            <person name="Tay Y."/>
            <person name="Dear P."/>
            <person name="Doerig C."/>
            <person name="Gruber A."/>
            <person name="Parkinson J."/>
            <person name="Shirley M."/>
            <person name="Wan K.L."/>
            <person name="Berriman M."/>
            <person name="Tomley F."/>
            <person name="Pain A."/>
        </authorList>
    </citation>
    <scope>NUCLEOTIDE SEQUENCE [LARGE SCALE GENOMIC DNA]</scope>
    <source>
        <strain evidence="4">Houghton</strain>
    </source>
</reference>
<evidence type="ECO:0000256" key="2">
    <source>
        <dbReference type="SAM" id="MobiDB-lite"/>
    </source>
</evidence>
<feature type="chain" id="PRO_5004670377" description="Transmembrane protein" evidence="3">
    <location>
        <begin position="29"/>
        <end position="931"/>
    </location>
</feature>
<evidence type="ECO:0000313" key="5">
    <source>
        <dbReference type="Proteomes" id="UP000018201"/>
    </source>
</evidence>
<feature type="compositionally biased region" description="Pro residues" evidence="2">
    <location>
        <begin position="696"/>
        <end position="748"/>
    </location>
</feature>
<evidence type="ECO:0000256" key="3">
    <source>
        <dbReference type="SAM" id="SignalP"/>
    </source>
</evidence>